<sequence length="329" mass="35743">MASPFPPSTSRQGQGRIVAKVLPNGTTGLEIVEYRYPLKLIAPKPAPHLRSASVFLLSYGGGLVGGDQVNLAIEVSPNAKLSLVTQGHTKVFKSASPDIATRQNLTIKVRDKAAICLLPDPVQPFKDSVYEQVQVFTVDETASVCLLDWVTQGRSARGENWSFVRWHGRNEIWQASKGEGCKDRLLMRDAVKLHGQDQLLAGKPLKDVMHQQAVFGTLILRGDLMSSLASFFLSEFAALPRLGARGFKPSKPPGPEGSPEAELEQWRTLRLAMEKEDGILWCAASVRGCVIVKFGAGSVEGGRNWVGSMISKEGSIAANFGEEALFCVQ</sequence>
<dbReference type="GO" id="GO:0016151">
    <property type="term" value="F:nickel cation binding"/>
    <property type="evidence" value="ECO:0007669"/>
    <property type="project" value="InterPro"/>
</dbReference>
<evidence type="ECO:0000256" key="1">
    <source>
        <dbReference type="ARBA" id="ARBA00007177"/>
    </source>
</evidence>
<dbReference type="VEuPathDB" id="FungiDB:jhhlp_008620"/>
<proteinExistence type="inferred from homology"/>
<organism evidence="3 4">
    <name type="scientific">Lomentospora prolificans</name>
    <dbReference type="NCBI Taxonomy" id="41688"/>
    <lineage>
        <taxon>Eukaryota</taxon>
        <taxon>Fungi</taxon>
        <taxon>Dikarya</taxon>
        <taxon>Ascomycota</taxon>
        <taxon>Pezizomycotina</taxon>
        <taxon>Sordariomycetes</taxon>
        <taxon>Hypocreomycetidae</taxon>
        <taxon>Microascales</taxon>
        <taxon>Microascaceae</taxon>
        <taxon>Lomentospora</taxon>
    </lineage>
</organism>
<dbReference type="AlphaFoldDB" id="A0A2N3MYK1"/>
<name>A0A2N3MYK1_9PEZI</name>
<dbReference type="EMBL" id="NLAX01001623">
    <property type="protein sequence ID" value="PKS05249.1"/>
    <property type="molecule type" value="Genomic_DNA"/>
</dbReference>
<comment type="caution">
    <text evidence="3">The sequence shown here is derived from an EMBL/GenBank/DDBJ whole genome shotgun (WGS) entry which is preliminary data.</text>
</comment>
<gene>
    <name evidence="3" type="ORF">jhhlp_008620</name>
</gene>
<dbReference type="STRING" id="41688.A0A2N3MYK1"/>
<accession>A0A2N3MYK1</accession>
<dbReference type="Pfam" id="PF01774">
    <property type="entry name" value="UreD"/>
    <property type="match status" value="1"/>
</dbReference>
<dbReference type="PANTHER" id="PTHR33643">
    <property type="entry name" value="UREASE ACCESSORY PROTEIN D"/>
    <property type="match status" value="1"/>
</dbReference>
<keyword evidence="4" id="KW-1185">Reference proteome</keyword>
<evidence type="ECO:0008006" key="5">
    <source>
        <dbReference type="Google" id="ProtNLM"/>
    </source>
</evidence>
<dbReference type="OrthoDB" id="5550464at2759"/>
<dbReference type="HAMAP" id="MF_01384">
    <property type="entry name" value="UreD"/>
    <property type="match status" value="1"/>
</dbReference>
<protein>
    <recommendedName>
        <fullName evidence="5">Urease accessory protein UreD</fullName>
    </recommendedName>
</protein>
<evidence type="ECO:0000313" key="4">
    <source>
        <dbReference type="Proteomes" id="UP000233524"/>
    </source>
</evidence>
<dbReference type="Proteomes" id="UP000233524">
    <property type="component" value="Unassembled WGS sequence"/>
</dbReference>
<dbReference type="InterPro" id="IPR002669">
    <property type="entry name" value="UreD"/>
</dbReference>
<keyword evidence="2" id="KW-0143">Chaperone</keyword>
<dbReference type="InParanoid" id="A0A2N3MYK1"/>
<evidence type="ECO:0000256" key="2">
    <source>
        <dbReference type="ARBA" id="ARBA00023186"/>
    </source>
</evidence>
<evidence type="ECO:0000313" key="3">
    <source>
        <dbReference type="EMBL" id="PKS05249.1"/>
    </source>
</evidence>
<dbReference type="PANTHER" id="PTHR33643:SF1">
    <property type="entry name" value="UREASE ACCESSORY PROTEIN D"/>
    <property type="match status" value="1"/>
</dbReference>
<reference evidence="3 4" key="1">
    <citation type="journal article" date="2017" name="G3 (Bethesda)">
        <title>First Draft Genome Sequence of the Pathogenic Fungus Lomentospora prolificans (Formerly Scedosporium prolificans).</title>
        <authorList>
            <person name="Luo R."/>
            <person name="Zimin A."/>
            <person name="Workman R."/>
            <person name="Fan Y."/>
            <person name="Pertea G."/>
            <person name="Grossman N."/>
            <person name="Wear M.P."/>
            <person name="Jia B."/>
            <person name="Miller H."/>
            <person name="Casadevall A."/>
            <person name="Timp W."/>
            <person name="Zhang S.X."/>
            <person name="Salzberg S.L."/>
        </authorList>
    </citation>
    <scope>NUCLEOTIDE SEQUENCE [LARGE SCALE GENOMIC DNA]</scope>
    <source>
        <strain evidence="3 4">JHH-5317</strain>
    </source>
</reference>
<comment type="similarity">
    <text evidence="1">Belongs to the UreD family.</text>
</comment>